<dbReference type="PANTHER" id="PTHR18901">
    <property type="entry name" value="2-DEOXYGLUCOSE-6-PHOSPHATE PHOSPHATASE 2"/>
    <property type="match status" value="1"/>
</dbReference>
<evidence type="ECO:0000313" key="1">
    <source>
        <dbReference type="EMBL" id="PRQ50115.1"/>
    </source>
</evidence>
<dbReference type="InterPro" id="IPR023198">
    <property type="entry name" value="PGP-like_dom2"/>
</dbReference>
<dbReference type="FunFam" id="1.10.150.240:FF:000001">
    <property type="entry name" value="Haloacid dehalogenase-like hydrolase domain"/>
    <property type="match status" value="1"/>
</dbReference>
<dbReference type="PANTHER" id="PTHR18901:SF44">
    <property type="entry name" value="OS01G0757900 PROTEIN"/>
    <property type="match status" value="1"/>
</dbReference>
<dbReference type="GO" id="GO:0043136">
    <property type="term" value="F:sn-glycerol 3-phosphatase activity"/>
    <property type="evidence" value="ECO:0007669"/>
    <property type="project" value="TreeGrafter"/>
</dbReference>
<keyword evidence="2" id="KW-1185">Reference proteome</keyword>
<dbReference type="InterPro" id="IPR006439">
    <property type="entry name" value="HAD-SF_hydro_IA"/>
</dbReference>
<name>A0A2P6RUK4_ROSCH</name>
<dbReference type="GO" id="GO:0008531">
    <property type="term" value="F:riboflavin kinase activity"/>
    <property type="evidence" value="ECO:0007669"/>
    <property type="project" value="UniProtKB-EC"/>
</dbReference>
<comment type="caution">
    <text evidence="1">The sequence shown here is derived from an EMBL/GenBank/DDBJ whole genome shotgun (WGS) entry which is preliminary data.</text>
</comment>
<dbReference type="SFLD" id="SFLDG01129">
    <property type="entry name" value="C1.5:_HAD__Beta-PGM__Phosphata"/>
    <property type="match status" value="1"/>
</dbReference>
<dbReference type="GO" id="GO:0006114">
    <property type="term" value="P:glycerol biosynthetic process"/>
    <property type="evidence" value="ECO:0007669"/>
    <property type="project" value="TreeGrafter"/>
</dbReference>
<dbReference type="SFLD" id="SFLDG01135">
    <property type="entry name" value="C1.5.6:_HAD__Beta-PGM__Phospha"/>
    <property type="match status" value="1"/>
</dbReference>
<dbReference type="FunFam" id="3.40.50.1000:FF:000119">
    <property type="entry name" value="Bifunctional riboflavin kinase/FMN phosphatase"/>
    <property type="match status" value="1"/>
</dbReference>
<dbReference type="SFLD" id="SFLDS00003">
    <property type="entry name" value="Haloacid_Dehalogenase"/>
    <property type="match status" value="1"/>
</dbReference>
<dbReference type="AlphaFoldDB" id="A0A2P6RUK4"/>
<dbReference type="Gene3D" id="1.10.150.240">
    <property type="entry name" value="Putative phosphatase, domain 2"/>
    <property type="match status" value="1"/>
</dbReference>
<sequence length="394" mass="43254">MSCCDCASNHCNTETPKPKILAVILDLDGTLLDTERATKSVFKEFLAKYGKTLNKEKEEKREIGKTLKDSSTAIVEDYDLPLTPDQFIEEIIPMYQQKWKHVKALPGATRLIKHLHDHGVPTALASNSLREYINAKISVHQGWQGWFSVIVGSDQVKAGKPSPDLFEEAARQMDVDAAHCLVIEDSMVGVKAANAAGMEVVAVPPHGEAAGCSALANTVLHSLLEFRPEHWGLPPFEDWVDNALPIDAINLSGLYVNGFVIEDTEDGKSALPDQVWGVFFGWAVVDMQKSYRVVVGIGMDHNSCCPKKKTQIHLVNGGNCCISNQQVKLLLVGYICGLNSKEVSSLDAESLEECKSIASAALDLPIFSQHAYVPLYPDTFSLEDMVDTDELGHY</sequence>
<dbReference type="EC" id="2.7.1.26" evidence="1"/>
<keyword evidence="1" id="KW-0808">Transferase</keyword>
<dbReference type="NCBIfam" id="TIGR01509">
    <property type="entry name" value="HAD-SF-IA-v3"/>
    <property type="match status" value="1"/>
</dbReference>
<dbReference type="OMA" id="YEYVPDQ"/>
<accession>A0A2P6RUK4</accession>
<evidence type="ECO:0000313" key="2">
    <source>
        <dbReference type="Proteomes" id="UP000238479"/>
    </source>
</evidence>
<reference evidence="1 2" key="1">
    <citation type="journal article" date="2018" name="Nat. Genet.">
        <title>The Rosa genome provides new insights in the design of modern roses.</title>
        <authorList>
            <person name="Bendahmane M."/>
        </authorList>
    </citation>
    <scope>NUCLEOTIDE SEQUENCE [LARGE SCALE GENOMIC DNA]</scope>
    <source>
        <strain evidence="2">cv. Old Blush</strain>
    </source>
</reference>
<dbReference type="InterPro" id="IPR036412">
    <property type="entry name" value="HAD-like_sf"/>
</dbReference>
<organism evidence="1 2">
    <name type="scientific">Rosa chinensis</name>
    <name type="common">China rose</name>
    <dbReference type="NCBI Taxonomy" id="74649"/>
    <lineage>
        <taxon>Eukaryota</taxon>
        <taxon>Viridiplantae</taxon>
        <taxon>Streptophyta</taxon>
        <taxon>Embryophyta</taxon>
        <taxon>Tracheophyta</taxon>
        <taxon>Spermatophyta</taxon>
        <taxon>Magnoliopsida</taxon>
        <taxon>eudicotyledons</taxon>
        <taxon>Gunneridae</taxon>
        <taxon>Pentapetalae</taxon>
        <taxon>rosids</taxon>
        <taxon>fabids</taxon>
        <taxon>Rosales</taxon>
        <taxon>Rosaceae</taxon>
        <taxon>Rosoideae</taxon>
        <taxon>Rosoideae incertae sedis</taxon>
        <taxon>Rosa</taxon>
    </lineage>
</organism>
<keyword evidence="1" id="KW-0418">Kinase</keyword>
<proteinExistence type="predicted"/>
<dbReference type="Pfam" id="PF13419">
    <property type="entry name" value="HAD_2"/>
    <property type="match status" value="1"/>
</dbReference>
<gene>
    <name evidence="1" type="ORF">RchiOBHm_Chr2g0129511</name>
</gene>
<dbReference type="EMBL" id="PDCK01000040">
    <property type="protein sequence ID" value="PRQ50115.1"/>
    <property type="molecule type" value="Genomic_DNA"/>
</dbReference>
<dbReference type="SUPFAM" id="SSF56784">
    <property type="entry name" value="HAD-like"/>
    <property type="match status" value="1"/>
</dbReference>
<dbReference type="InterPro" id="IPR023214">
    <property type="entry name" value="HAD_sf"/>
</dbReference>
<protein>
    <submittedName>
        <fullName evidence="1">Putative riboflavin kinase</fullName>
        <ecNumber evidence="1">2.7.1.26</ecNumber>
    </submittedName>
</protein>
<dbReference type="Proteomes" id="UP000238479">
    <property type="component" value="Chromosome 2"/>
</dbReference>
<dbReference type="InterPro" id="IPR041492">
    <property type="entry name" value="HAD_2"/>
</dbReference>
<dbReference type="Gene3D" id="3.40.50.1000">
    <property type="entry name" value="HAD superfamily/HAD-like"/>
    <property type="match status" value="1"/>
</dbReference>
<dbReference type="OrthoDB" id="276388at2759"/>
<dbReference type="Gramene" id="PRQ50115">
    <property type="protein sequence ID" value="PRQ50115"/>
    <property type="gene ID" value="RchiOBHm_Chr2g0129511"/>
</dbReference>
<dbReference type="STRING" id="74649.A0A2P6RUK4"/>
<dbReference type="PRINTS" id="PR00413">
    <property type="entry name" value="HADHALOGNASE"/>
</dbReference>